<evidence type="ECO:0000313" key="3">
    <source>
        <dbReference type="Proteomes" id="UP001174694"/>
    </source>
</evidence>
<dbReference type="Proteomes" id="UP001174694">
    <property type="component" value="Unassembled WGS sequence"/>
</dbReference>
<keyword evidence="1" id="KW-0812">Transmembrane</keyword>
<evidence type="ECO:0000313" key="2">
    <source>
        <dbReference type="EMBL" id="KAJ9144580.1"/>
    </source>
</evidence>
<sequence>MFSCYSTTTNDLHVYSVDTSAFLNDYLSVQASDNAELQAQVDQSDTHILSLLPETYYFGISGLCRDSPATGLICQHSFPPPSNIPLTIFSDLTSATSNITLPANFTAATHSSTLSSMTTAASALLVVSMVWTFATAVLVLLFPTSFVAHAVPLFVLAIVAVSAWLTGNAAFLKQGVAYNMTGAGAGGSALKVGPGFGIWVGFLVCCLALTPVMAFWSVVTVVVISTLLVVITVEVVLLVLVCLSACGGGGGGTTTYTTYDNSGFDLGN</sequence>
<keyword evidence="3" id="KW-1185">Reference proteome</keyword>
<name>A0AA38VIN9_9PEZI</name>
<feature type="transmembrane region" description="Helical" evidence="1">
    <location>
        <begin position="222"/>
        <end position="243"/>
    </location>
</feature>
<accession>A0AA38VIN9</accession>
<comment type="caution">
    <text evidence="2">The sequence shown here is derived from an EMBL/GenBank/DDBJ whole genome shotgun (WGS) entry which is preliminary data.</text>
</comment>
<reference evidence="2" key="1">
    <citation type="submission" date="2022-07" db="EMBL/GenBank/DDBJ databases">
        <title>Fungi with potential for degradation of polypropylene.</title>
        <authorList>
            <person name="Gostincar C."/>
        </authorList>
    </citation>
    <scope>NUCLEOTIDE SEQUENCE</scope>
    <source>
        <strain evidence="2">EXF-13308</strain>
    </source>
</reference>
<dbReference type="EMBL" id="JANBVO010000016">
    <property type="protein sequence ID" value="KAJ9144580.1"/>
    <property type="molecule type" value="Genomic_DNA"/>
</dbReference>
<keyword evidence="1" id="KW-0472">Membrane</keyword>
<gene>
    <name evidence="2" type="ORF">NKR23_g5798</name>
</gene>
<keyword evidence="1" id="KW-1133">Transmembrane helix</keyword>
<feature type="transmembrane region" description="Helical" evidence="1">
    <location>
        <begin position="120"/>
        <end position="142"/>
    </location>
</feature>
<feature type="transmembrane region" description="Helical" evidence="1">
    <location>
        <begin position="192"/>
        <end position="216"/>
    </location>
</feature>
<dbReference type="AlphaFoldDB" id="A0AA38VIN9"/>
<organism evidence="2 3">
    <name type="scientific">Pleurostoma richardsiae</name>
    <dbReference type="NCBI Taxonomy" id="41990"/>
    <lineage>
        <taxon>Eukaryota</taxon>
        <taxon>Fungi</taxon>
        <taxon>Dikarya</taxon>
        <taxon>Ascomycota</taxon>
        <taxon>Pezizomycotina</taxon>
        <taxon>Sordariomycetes</taxon>
        <taxon>Sordariomycetidae</taxon>
        <taxon>Calosphaeriales</taxon>
        <taxon>Pleurostomataceae</taxon>
        <taxon>Pleurostoma</taxon>
    </lineage>
</organism>
<feature type="transmembrane region" description="Helical" evidence="1">
    <location>
        <begin position="148"/>
        <end position="171"/>
    </location>
</feature>
<evidence type="ECO:0000256" key="1">
    <source>
        <dbReference type="SAM" id="Phobius"/>
    </source>
</evidence>
<proteinExistence type="predicted"/>
<protein>
    <submittedName>
        <fullName evidence="2">Uncharacterized protein</fullName>
    </submittedName>
</protein>